<organism evidence="1 2">
    <name type="scientific">Brevundimonas terrae</name>
    <dbReference type="NCBI Taxonomy" id="363631"/>
    <lineage>
        <taxon>Bacteria</taxon>
        <taxon>Pseudomonadati</taxon>
        <taxon>Pseudomonadota</taxon>
        <taxon>Alphaproteobacteria</taxon>
        <taxon>Caulobacterales</taxon>
        <taxon>Caulobacteraceae</taxon>
        <taxon>Brevundimonas</taxon>
    </lineage>
</organism>
<evidence type="ECO:0000313" key="2">
    <source>
        <dbReference type="Proteomes" id="UP001500791"/>
    </source>
</evidence>
<protein>
    <submittedName>
        <fullName evidence="1">Uncharacterized protein</fullName>
    </submittedName>
</protein>
<name>A0ABP3ICY6_9CAUL</name>
<proteinExistence type="predicted"/>
<dbReference type="EMBL" id="BAAAEJ010000009">
    <property type="protein sequence ID" value="GAA0397829.1"/>
    <property type="molecule type" value="Genomic_DNA"/>
</dbReference>
<comment type="caution">
    <text evidence="1">The sequence shown here is derived from an EMBL/GenBank/DDBJ whole genome shotgun (WGS) entry which is preliminary data.</text>
</comment>
<sequence>MFTRTTEELCEIAEAGGSLVIHADVRPTEDLVAIARSLFHGASLTLEGMMTRPTADMRSIAAAAPGRVTFRP</sequence>
<keyword evidence="2" id="KW-1185">Reference proteome</keyword>
<reference evidence="2" key="1">
    <citation type="journal article" date="2019" name="Int. J. Syst. Evol. Microbiol.">
        <title>The Global Catalogue of Microorganisms (GCM) 10K type strain sequencing project: providing services to taxonomists for standard genome sequencing and annotation.</title>
        <authorList>
            <consortium name="The Broad Institute Genomics Platform"/>
            <consortium name="The Broad Institute Genome Sequencing Center for Infectious Disease"/>
            <person name="Wu L."/>
            <person name="Ma J."/>
        </authorList>
    </citation>
    <scope>NUCLEOTIDE SEQUENCE [LARGE SCALE GENOMIC DNA]</scope>
    <source>
        <strain evidence="2">JCM 13476</strain>
    </source>
</reference>
<dbReference type="Proteomes" id="UP001500791">
    <property type="component" value="Unassembled WGS sequence"/>
</dbReference>
<accession>A0ABP3ICY6</accession>
<evidence type="ECO:0000313" key="1">
    <source>
        <dbReference type="EMBL" id="GAA0397829.1"/>
    </source>
</evidence>
<gene>
    <name evidence="1" type="ORF">GCM10009093_25570</name>
</gene>